<proteinExistence type="predicted"/>
<name>A0A5B7HCG6_PORTR</name>
<gene>
    <name evidence="2" type="ORF">E2C01_061458</name>
</gene>
<evidence type="ECO:0000256" key="1">
    <source>
        <dbReference type="SAM" id="MobiDB-lite"/>
    </source>
</evidence>
<sequence>MSEQSVFIGEALLGTRLCDLGKTELRSAASVTTQPACQPSTCAALISYTQTQFLLVLTSQSTRQQHTPRTSVHTCNTPPHDTQRHSTSSIFTVQYPVGDVLTS</sequence>
<reference evidence="2 3" key="1">
    <citation type="submission" date="2019-05" db="EMBL/GenBank/DDBJ databases">
        <title>Another draft genome of Portunus trituberculatus and its Hox gene families provides insights of decapod evolution.</title>
        <authorList>
            <person name="Jeong J.-H."/>
            <person name="Song I."/>
            <person name="Kim S."/>
            <person name="Choi T."/>
            <person name="Kim D."/>
            <person name="Ryu S."/>
            <person name="Kim W."/>
        </authorList>
    </citation>
    <scope>NUCLEOTIDE SEQUENCE [LARGE SCALE GENOMIC DNA]</scope>
    <source>
        <tissue evidence="2">Muscle</tissue>
    </source>
</reference>
<dbReference type="EMBL" id="VSRR010026016">
    <property type="protein sequence ID" value="MPC67285.1"/>
    <property type="molecule type" value="Genomic_DNA"/>
</dbReference>
<accession>A0A5B7HCG6</accession>
<keyword evidence="3" id="KW-1185">Reference proteome</keyword>
<protein>
    <submittedName>
        <fullName evidence="2">Uncharacterized protein</fullName>
    </submittedName>
</protein>
<evidence type="ECO:0000313" key="3">
    <source>
        <dbReference type="Proteomes" id="UP000324222"/>
    </source>
</evidence>
<feature type="region of interest" description="Disordered" evidence="1">
    <location>
        <begin position="64"/>
        <end position="88"/>
    </location>
</feature>
<dbReference type="AlphaFoldDB" id="A0A5B7HCG6"/>
<dbReference type="Proteomes" id="UP000324222">
    <property type="component" value="Unassembled WGS sequence"/>
</dbReference>
<organism evidence="2 3">
    <name type="scientific">Portunus trituberculatus</name>
    <name type="common">Swimming crab</name>
    <name type="synonym">Neptunus trituberculatus</name>
    <dbReference type="NCBI Taxonomy" id="210409"/>
    <lineage>
        <taxon>Eukaryota</taxon>
        <taxon>Metazoa</taxon>
        <taxon>Ecdysozoa</taxon>
        <taxon>Arthropoda</taxon>
        <taxon>Crustacea</taxon>
        <taxon>Multicrustacea</taxon>
        <taxon>Malacostraca</taxon>
        <taxon>Eumalacostraca</taxon>
        <taxon>Eucarida</taxon>
        <taxon>Decapoda</taxon>
        <taxon>Pleocyemata</taxon>
        <taxon>Brachyura</taxon>
        <taxon>Eubrachyura</taxon>
        <taxon>Portunoidea</taxon>
        <taxon>Portunidae</taxon>
        <taxon>Portuninae</taxon>
        <taxon>Portunus</taxon>
    </lineage>
</organism>
<evidence type="ECO:0000313" key="2">
    <source>
        <dbReference type="EMBL" id="MPC67285.1"/>
    </source>
</evidence>
<comment type="caution">
    <text evidence="2">The sequence shown here is derived from an EMBL/GenBank/DDBJ whole genome shotgun (WGS) entry which is preliminary data.</text>
</comment>